<dbReference type="EC" id="5.1.3.29" evidence="3"/>
<comment type="caution">
    <text evidence="4">The sequence shown here is derived from an EMBL/GenBank/DDBJ whole genome shotgun (WGS) entry which is preliminary data.</text>
</comment>
<name>A0A0F9FNJ8_9ZZZZ</name>
<dbReference type="Gene3D" id="3.40.1650.10">
    <property type="entry name" value="RbsD-like domain"/>
    <property type="match status" value="1"/>
</dbReference>
<dbReference type="GO" id="GO:0042806">
    <property type="term" value="F:fucose binding"/>
    <property type="evidence" value="ECO:0007669"/>
    <property type="project" value="TreeGrafter"/>
</dbReference>
<dbReference type="AlphaFoldDB" id="A0A0F9FNJ8"/>
<organism evidence="4">
    <name type="scientific">marine sediment metagenome</name>
    <dbReference type="NCBI Taxonomy" id="412755"/>
    <lineage>
        <taxon>unclassified sequences</taxon>
        <taxon>metagenomes</taxon>
        <taxon>ecological metagenomes</taxon>
    </lineage>
</organism>
<dbReference type="PANTHER" id="PTHR31690:SF4">
    <property type="entry name" value="FUCOSE MUTAROTASE"/>
    <property type="match status" value="1"/>
</dbReference>
<evidence type="ECO:0000256" key="1">
    <source>
        <dbReference type="ARBA" id="ARBA00023235"/>
    </source>
</evidence>
<dbReference type="Pfam" id="PF05025">
    <property type="entry name" value="RbsD_FucU"/>
    <property type="match status" value="1"/>
</dbReference>
<feature type="non-terminal residue" evidence="4">
    <location>
        <position position="1"/>
    </location>
</feature>
<evidence type="ECO:0000313" key="4">
    <source>
        <dbReference type="EMBL" id="KKL87788.1"/>
    </source>
</evidence>
<evidence type="ECO:0000256" key="2">
    <source>
        <dbReference type="ARBA" id="ARBA00036324"/>
    </source>
</evidence>
<evidence type="ECO:0000256" key="3">
    <source>
        <dbReference type="ARBA" id="ARBA00038859"/>
    </source>
</evidence>
<dbReference type="InterPro" id="IPR050443">
    <property type="entry name" value="RbsD/FucU_mutarotase"/>
</dbReference>
<accession>A0A0F9FNJ8</accession>
<protein>
    <recommendedName>
        <fullName evidence="3">L-fucose mutarotase</fullName>
        <ecNumber evidence="3">5.1.3.29</ecNumber>
    </recommendedName>
</protein>
<dbReference type="InterPro" id="IPR023750">
    <property type="entry name" value="RbsD-like_sf"/>
</dbReference>
<dbReference type="PANTHER" id="PTHR31690">
    <property type="entry name" value="FUCOSE MUTAROTASE"/>
    <property type="match status" value="1"/>
</dbReference>
<reference evidence="4" key="1">
    <citation type="journal article" date="2015" name="Nature">
        <title>Complex archaea that bridge the gap between prokaryotes and eukaryotes.</title>
        <authorList>
            <person name="Spang A."/>
            <person name="Saw J.H."/>
            <person name="Jorgensen S.L."/>
            <person name="Zaremba-Niedzwiedzka K."/>
            <person name="Martijn J."/>
            <person name="Lind A.E."/>
            <person name="van Eijk R."/>
            <person name="Schleper C."/>
            <person name="Guy L."/>
            <person name="Ettema T.J."/>
        </authorList>
    </citation>
    <scope>NUCLEOTIDE SEQUENCE</scope>
</reference>
<dbReference type="EMBL" id="LAZR01020740">
    <property type="protein sequence ID" value="KKL87788.1"/>
    <property type="molecule type" value="Genomic_DNA"/>
</dbReference>
<sequence>LVVYAYGHEIPTLLEAILEYFPLDPFVEQPVAIMAPVEKEAKEPSNWTDYRAIISKSDERFKEFEYVERFGFYERAKESFLVVATGEPDGNLILKKGVVMI</sequence>
<proteinExistence type="predicted"/>
<comment type="catalytic activity">
    <reaction evidence="2">
        <text>alpha-L-fucose = beta-L-fucose</text>
        <dbReference type="Rhea" id="RHEA:25580"/>
        <dbReference type="ChEBI" id="CHEBI:42548"/>
        <dbReference type="ChEBI" id="CHEBI:42589"/>
        <dbReference type="EC" id="5.1.3.29"/>
    </reaction>
</comment>
<dbReference type="GO" id="GO:0036373">
    <property type="term" value="F:L-fucose mutarotase activity"/>
    <property type="evidence" value="ECO:0007669"/>
    <property type="project" value="UniProtKB-EC"/>
</dbReference>
<dbReference type="InterPro" id="IPR007721">
    <property type="entry name" value="RbsD_FucU"/>
</dbReference>
<dbReference type="SUPFAM" id="SSF102546">
    <property type="entry name" value="RbsD-like"/>
    <property type="match status" value="1"/>
</dbReference>
<dbReference type="GO" id="GO:0006004">
    <property type="term" value="P:fucose metabolic process"/>
    <property type="evidence" value="ECO:0007669"/>
    <property type="project" value="TreeGrafter"/>
</dbReference>
<keyword evidence="1" id="KW-0413">Isomerase</keyword>
<gene>
    <name evidence="4" type="ORF">LCGC14_1931180</name>
</gene>